<dbReference type="Gene3D" id="1.10.238.10">
    <property type="entry name" value="EF-hand"/>
    <property type="match status" value="3"/>
</dbReference>
<sequence>MSSDSESPDKYIPIKPRTNIFRQYRDPTTNRFITLSANDFIKIWKHYDNDGNGHIEGQELDDFIVDLLASIIPPNSIQNISKLFFENFKISFMKAYDDNGNGRLEVKELAQLVPLEENFSIIFDGSNHLKSSVYFMKLWKKYDADKSGSIDASEFISLLRDFYAKVRKKNIKPEQLQEIADIVLEIFDSNKDGKLQIGELAKLFPVESNYLKRIKLMKSKKIKTSVINRIFKKYDIDGNGQIENEELEGFLKDLVELQTDECELGQIEVVKKLVLRSCDMDRDGRISKKELIVILNSIVADKKDASKRRRNILLCS</sequence>
<dbReference type="SMART" id="SM00054">
    <property type="entry name" value="EFh"/>
    <property type="match status" value="6"/>
</dbReference>
<dbReference type="eggNOG" id="KOG0027">
    <property type="taxonomic scope" value="Eukaryota"/>
</dbReference>
<dbReference type="HOGENOM" id="CLU_054826_1_1_1"/>
<evidence type="ECO:0000313" key="4">
    <source>
        <dbReference type="Proteomes" id="UP000015104"/>
    </source>
</evidence>
<dbReference type="Pfam" id="PF00036">
    <property type="entry name" value="EF-hand_1"/>
    <property type="match status" value="1"/>
</dbReference>
<dbReference type="InterPro" id="IPR018247">
    <property type="entry name" value="EF_Hand_1_Ca_BS"/>
</dbReference>
<dbReference type="PANTHER" id="PTHR19972:SF10">
    <property type="entry name" value="CALBINDIN-32"/>
    <property type="match status" value="1"/>
</dbReference>
<dbReference type="GO" id="GO:0043195">
    <property type="term" value="C:terminal bouton"/>
    <property type="evidence" value="ECO:0007669"/>
    <property type="project" value="TreeGrafter"/>
</dbReference>
<dbReference type="PROSITE" id="PS00018">
    <property type="entry name" value="EF_HAND_1"/>
    <property type="match status" value="6"/>
</dbReference>
<organism evidence="3 4">
    <name type="scientific">Tetranychus urticae</name>
    <name type="common">Two-spotted spider mite</name>
    <dbReference type="NCBI Taxonomy" id="32264"/>
    <lineage>
        <taxon>Eukaryota</taxon>
        <taxon>Metazoa</taxon>
        <taxon>Ecdysozoa</taxon>
        <taxon>Arthropoda</taxon>
        <taxon>Chelicerata</taxon>
        <taxon>Arachnida</taxon>
        <taxon>Acari</taxon>
        <taxon>Acariformes</taxon>
        <taxon>Trombidiformes</taxon>
        <taxon>Prostigmata</taxon>
        <taxon>Eleutherengona</taxon>
        <taxon>Raphignathae</taxon>
        <taxon>Tetranychoidea</taxon>
        <taxon>Tetranychidae</taxon>
        <taxon>Tetranychus</taxon>
    </lineage>
</organism>
<dbReference type="GO" id="GO:1900271">
    <property type="term" value="P:regulation of long-term synaptic potentiation"/>
    <property type="evidence" value="ECO:0007669"/>
    <property type="project" value="TreeGrafter"/>
</dbReference>
<reference evidence="3" key="2">
    <citation type="submission" date="2015-06" db="UniProtKB">
        <authorList>
            <consortium name="EnsemblMetazoa"/>
        </authorList>
    </citation>
    <scope>IDENTIFICATION</scope>
</reference>
<keyword evidence="4" id="KW-1185">Reference proteome</keyword>
<dbReference type="GO" id="GO:0005829">
    <property type="term" value="C:cytosol"/>
    <property type="evidence" value="ECO:0007669"/>
    <property type="project" value="TreeGrafter"/>
</dbReference>
<dbReference type="EMBL" id="CAEY01000891">
    <property type="status" value="NOT_ANNOTATED_CDS"/>
    <property type="molecule type" value="Genomic_DNA"/>
</dbReference>
<accession>T1L196</accession>
<dbReference type="GO" id="GO:0030425">
    <property type="term" value="C:dendrite"/>
    <property type="evidence" value="ECO:0007669"/>
    <property type="project" value="TreeGrafter"/>
</dbReference>
<feature type="domain" description="EF-hand" evidence="2">
    <location>
        <begin position="35"/>
        <end position="70"/>
    </location>
</feature>
<feature type="domain" description="EF-hand" evidence="2">
    <location>
        <begin position="265"/>
        <end position="301"/>
    </location>
</feature>
<dbReference type="GO" id="GO:0005509">
    <property type="term" value="F:calcium ion binding"/>
    <property type="evidence" value="ECO:0007669"/>
    <property type="project" value="InterPro"/>
</dbReference>
<feature type="domain" description="EF-hand" evidence="2">
    <location>
        <begin position="222"/>
        <end position="257"/>
    </location>
</feature>
<dbReference type="InterPro" id="IPR002048">
    <property type="entry name" value="EF_hand_dom"/>
</dbReference>
<protein>
    <recommendedName>
        <fullName evidence="2">EF-hand domain-containing protein</fullName>
    </recommendedName>
</protein>
<evidence type="ECO:0000313" key="3">
    <source>
        <dbReference type="EnsemblMetazoa" id="tetur31g00960.1"/>
    </source>
</evidence>
<name>T1L196_TETUR</name>
<reference evidence="4" key="1">
    <citation type="submission" date="2011-08" db="EMBL/GenBank/DDBJ databases">
        <authorList>
            <person name="Rombauts S."/>
        </authorList>
    </citation>
    <scope>NUCLEOTIDE SEQUENCE</scope>
    <source>
        <strain evidence="4">London</strain>
    </source>
</reference>
<dbReference type="InterPro" id="IPR051001">
    <property type="entry name" value="Calbindin_Ca-bind"/>
</dbReference>
<evidence type="ECO:0000259" key="2">
    <source>
        <dbReference type="PROSITE" id="PS50222"/>
    </source>
</evidence>
<dbReference type="GO" id="GO:0005634">
    <property type="term" value="C:nucleus"/>
    <property type="evidence" value="ECO:0007669"/>
    <property type="project" value="TreeGrafter"/>
</dbReference>
<dbReference type="OrthoDB" id="6488910at2759"/>
<dbReference type="GO" id="GO:0099509">
    <property type="term" value="P:regulation of presynaptic cytosolic calcium ion concentration"/>
    <property type="evidence" value="ECO:0007669"/>
    <property type="project" value="TreeGrafter"/>
</dbReference>
<dbReference type="InterPro" id="IPR011992">
    <property type="entry name" value="EF-hand-dom_pair"/>
</dbReference>
<gene>
    <name evidence="3" type="primary">107369329</name>
</gene>
<proteinExistence type="predicted"/>
<dbReference type="SUPFAM" id="SSF47473">
    <property type="entry name" value="EF-hand"/>
    <property type="match status" value="2"/>
</dbReference>
<dbReference type="EnsemblMetazoa" id="tetur31g00960.1">
    <property type="protein sequence ID" value="tetur31g00960.1"/>
    <property type="gene ID" value="tetur31g00960"/>
</dbReference>
<dbReference type="Pfam" id="PF13202">
    <property type="entry name" value="EF-hand_5"/>
    <property type="match status" value="2"/>
</dbReference>
<dbReference type="PANTHER" id="PTHR19972">
    <property type="entry name" value="CALBINDIN"/>
    <property type="match status" value="1"/>
</dbReference>
<dbReference type="PROSITE" id="PS50222">
    <property type="entry name" value="EF_HAND_2"/>
    <property type="match status" value="4"/>
</dbReference>
<dbReference type="OMA" id="DFIKIWK"/>
<evidence type="ECO:0000256" key="1">
    <source>
        <dbReference type="ARBA" id="ARBA00022837"/>
    </source>
</evidence>
<dbReference type="STRING" id="32264.T1L196"/>
<dbReference type="Proteomes" id="UP000015104">
    <property type="component" value="Unassembled WGS sequence"/>
</dbReference>
<feature type="domain" description="EF-hand" evidence="2">
    <location>
        <begin position="130"/>
        <end position="165"/>
    </location>
</feature>
<dbReference type="Pfam" id="PF13499">
    <property type="entry name" value="EF-hand_7"/>
    <property type="match status" value="1"/>
</dbReference>
<dbReference type="AlphaFoldDB" id="T1L196"/>
<dbReference type="KEGG" id="tut:107369329"/>
<keyword evidence="1" id="KW-0106">Calcium</keyword>